<dbReference type="EMBL" id="JAHXDN010000008">
    <property type="protein sequence ID" value="MBW4710432.1"/>
    <property type="molecule type" value="Genomic_DNA"/>
</dbReference>
<dbReference type="Proteomes" id="UP001138661">
    <property type="component" value="Unassembled WGS sequence"/>
</dbReference>
<organism evidence="1 2">
    <name type="scientific">Roseobacter insulae</name>
    <dbReference type="NCBI Taxonomy" id="2859783"/>
    <lineage>
        <taxon>Bacteria</taxon>
        <taxon>Pseudomonadati</taxon>
        <taxon>Pseudomonadota</taxon>
        <taxon>Alphaproteobacteria</taxon>
        <taxon>Rhodobacterales</taxon>
        <taxon>Roseobacteraceae</taxon>
        <taxon>Roseobacter</taxon>
    </lineage>
</organism>
<dbReference type="AlphaFoldDB" id="A0A9X1FZU4"/>
<sequence length="338" mass="35631">MPPPLPLDDAISEVLNVHLSAFVPGAVGALPNNSVQLVSVKGRRLGLGDRRGAETRLGVPVAALRGLHIDGVARIELWDISPNAVDSGMETVQANVMGASASLRSAGFLRLAVSDSGPAEHVPSLNAWRKATDLPFLYEYHGRDNDDAESFIVRIPIRSDLEETGSPTGTVDTVIDDMRRWDDDGAPSLIVRSTGGARKVRAKAILGIGFLPGGFTGGAVTLERGVAGAPGAPVVHGTLDAFLDAVGDGDAPQLQAQVSFPSVAAFLTALGPPGDPFDLGDWDSDAVNDIYIPHLRQFPRPITLRSGRDFLAIRHDAPAFAAPAVLYLRVDADHQRAG</sequence>
<keyword evidence="2" id="KW-1185">Reference proteome</keyword>
<reference evidence="1" key="1">
    <citation type="submission" date="2021-07" db="EMBL/GenBank/DDBJ databases">
        <title>Roseobacter insulae sp. nov., isolated from a tidal flat.</title>
        <authorList>
            <person name="Park S."/>
            <person name="Yoon J.-H."/>
        </authorList>
    </citation>
    <scope>NUCLEOTIDE SEQUENCE</scope>
    <source>
        <strain evidence="1">YSTF-M11</strain>
    </source>
</reference>
<evidence type="ECO:0000313" key="1">
    <source>
        <dbReference type="EMBL" id="MBW4710432.1"/>
    </source>
</evidence>
<comment type="caution">
    <text evidence="1">The sequence shown here is derived from an EMBL/GenBank/DDBJ whole genome shotgun (WGS) entry which is preliminary data.</text>
</comment>
<proteinExistence type="predicted"/>
<gene>
    <name evidence="1" type="ORF">KX928_21795</name>
</gene>
<accession>A0A9X1FZU4</accession>
<name>A0A9X1FZU4_9RHOB</name>
<evidence type="ECO:0000313" key="2">
    <source>
        <dbReference type="Proteomes" id="UP001138661"/>
    </source>
</evidence>
<protein>
    <submittedName>
        <fullName evidence="1">Uncharacterized protein</fullName>
    </submittedName>
</protein>
<dbReference type="RefSeq" id="WP_219506978.1">
    <property type="nucleotide sequence ID" value="NZ_JAHXDN010000008.1"/>
</dbReference>